<dbReference type="PROSITE" id="PS50011">
    <property type="entry name" value="PROTEIN_KINASE_DOM"/>
    <property type="match status" value="1"/>
</dbReference>
<dbReference type="InterPro" id="IPR008271">
    <property type="entry name" value="Ser/Thr_kinase_AS"/>
</dbReference>
<dbReference type="GO" id="GO:0005524">
    <property type="term" value="F:ATP binding"/>
    <property type="evidence" value="ECO:0007669"/>
    <property type="project" value="UniProtKB-UniRule"/>
</dbReference>
<dbReference type="GO" id="GO:0030447">
    <property type="term" value="P:filamentous growth"/>
    <property type="evidence" value="ECO:0007669"/>
    <property type="project" value="UniProtKB-ARBA"/>
</dbReference>
<feature type="region of interest" description="Disordered" evidence="10">
    <location>
        <begin position="558"/>
        <end position="584"/>
    </location>
</feature>
<keyword evidence="6 9" id="KW-0067">ATP-binding</keyword>
<feature type="compositionally biased region" description="Low complexity" evidence="10">
    <location>
        <begin position="57"/>
        <end position="96"/>
    </location>
</feature>
<dbReference type="InterPro" id="IPR011009">
    <property type="entry name" value="Kinase-like_dom_sf"/>
</dbReference>
<dbReference type="InterPro" id="IPR000719">
    <property type="entry name" value="Prot_kinase_dom"/>
</dbReference>
<protein>
    <recommendedName>
        <fullName evidence="1">non-specific serine/threonine protein kinase</fullName>
        <ecNumber evidence="1">2.7.11.1</ecNumber>
    </recommendedName>
</protein>
<dbReference type="InterPro" id="IPR017441">
    <property type="entry name" value="Protein_kinase_ATP_BS"/>
</dbReference>
<evidence type="ECO:0000256" key="3">
    <source>
        <dbReference type="ARBA" id="ARBA00022679"/>
    </source>
</evidence>
<accession>A0AAV5RCY0</accession>
<comment type="catalytic activity">
    <reaction evidence="8">
        <text>L-seryl-[protein] + ATP = O-phospho-L-seryl-[protein] + ADP + H(+)</text>
        <dbReference type="Rhea" id="RHEA:17989"/>
        <dbReference type="Rhea" id="RHEA-COMP:9863"/>
        <dbReference type="Rhea" id="RHEA-COMP:11604"/>
        <dbReference type="ChEBI" id="CHEBI:15378"/>
        <dbReference type="ChEBI" id="CHEBI:29999"/>
        <dbReference type="ChEBI" id="CHEBI:30616"/>
        <dbReference type="ChEBI" id="CHEBI:83421"/>
        <dbReference type="ChEBI" id="CHEBI:456216"/>
        <dbReference type="EC" id="2.7.11.1"/>
    </reaction>
</comment>
<feature type="domain" description="Protein kinase" evidence="11">
    <location>
        <begin position="242"/>
        <end position="522"/>
    </location>
</feature>
<keyword evidence="5" id="KW-0418">Kinase</keyword>
<evidence type="ECO:0000256" key="9">
    <source>
        <dbReference type="PROSITE-ProRule" id="PRU10141"/>
    </source>
</evidence>
<evidence type="ECO:0000256" key="10">
    <source>
        <dbReference type="SAM" id="MobiDB-lite"/>
    </source>
</evidence>
<name>A0AAV5RCY0_PICKL</name>
<sequence>MPVNGFLAKLFKSDKDKKKDSHKSSNKNLLSSSHHSSPSTTPQSDLPIGSPTHPRYSFKSAVSSSNSLSQLAYKNSNNNDKNVSSTNMTPSSSSTSVIHPVDSHNHHPHLKLARFLEKRHLKHSDYLKNNKNNNNNNNNNNNSQPLVHKALYPSTASVQHVSLNKPYSSKFNNYEALTELVSQYGYIPDQSVDLMNLLEHTDINYDVKIGENGKVEKSKEEIIRETSKENNEVIEVPRAYTESTALVIGKGAGGSVYPLYDKQNNHLYAMKKLRLQSSKEDWSTYEVKLKNEFKIANKLHHQNLIRTYDLLQDNDLFIIIMDYAPYDFFTMVMAGILTKYEIYCYFKQMCTGVHYMHSIGLAHRDLKLDNCVVDKNGILKIVDFGSSVIFDENLYLKRGKSEKNASATGILGSDPYLAPEVVTVPYYDPSLADVWSLAIIFCCMVLRRFPWRLPKNTDISYNYFISKPGEIIDKDGKKKIVGPDRLLRLLPTSSKHVIDHMLKVDPRERYNMDQVLESHFYNKINDCHYKNYDSNRNRGTLVKGTDHVHNLVTNKQFSEEHPDEVVQEKKREEEQAKRILSGVM</sequence>
<keyword evidence="4 9" id="KW-0547">Nucleotide-binding</keyword>
<gene>
    <name evidence="12" type="ORF">DAPK24_051960</name>
</gene>
<feature type="compositionally biased region" description="Low complexity" evidence="10">
    <location>
        <begin position="129"/>
        <end position="142"/>
    </location>
</feature>
<feature type="binding site" evidence="9">
    <location>
        <position position="271"/>
    </location>
    <ligand>
        <name>ATP</name>
        <dbReference type="ChEBI" id="CHEBI:30616"/>
    </ligand>
</feature>
<dbReference type="Proteomes" id="UP001378960">
    <property type="component" value="Unassembled WGS sequence"/>
</dbReference>
<evidence type="ECO:0000256" key="8">
    <source>
        <dbReference type="ARBA" id="ARBA00048679"/>
    </source>
</evidence>
<dbReference type="PANTHER" id="PTHR24343">
    <property type="entry name" value="SERINE/THREONINE KINASE"/>
    <property type="match status" value="1"/>
</dbReference>
<evidence type="ECO:0000256" key="1">
    <source>
        <dbReference type="ARBA" id="ARBA00012513"/>
    </source>
</evidence>
<dbReference type="PROSITE" id="PS00107">
    <property type="entry name" value="PROTEIN_KINASE_ATP"/>
    <property type="match status" value="1"/>
</dbReference>
<evidence type="ECO:0000313" key="12">
    <source>
        <dbReference type="EMBL" id="GMM48598.1"/>
    </source>
</evidence>
<reference evidence="12 13" key="1">
    <citation type="journal article" date="2023" name="Elife">
        <title>Identification of key yeast species and microbe-microbe interactions impacting larval growth of Drosophila in the wild.</title>
        <authorList>
            <person name="Mure A."/>
            <person name="Sugiura Y."/>
            <person name="Maeda R."/>
            <person name="Honda K."/>
            <person name="Sakurai N."/>
            <person name="Takahashi Y."/>
            <person name="Watada M."/>
            <person name="Katoh T."/>
            <person name="Gotoh A."/>
            <person name="Gotoh Y."/>
            <person name="Taniguchi I."/>
            <person name="Nakamura K."/>
            <person name="Hayashi T."/>
            <person name="Katayama T."/>
            <person name="Uemura T."/>
            <person name="Hattori Y."/>
        </authorList>
    </citation>
    <scope>NUCLEOTIDE SEQUENCE [LARGE SCALE GENOMIC DNA]</scope>
    <source>
        <strain evidence="12 13">PK-24</strain>
    </source>
</reference>
<feature type="region of interest" description="Disordered" evidence="10">
    <location>
        <begin position="126"/>
        <end position="146"/>
    </location>
</feature>
<feature type="region of interest" description="Disordered" evidence="10">
    <location>
        <begin position="1"/>
        <end position="107"/>
    </location>
</feature>
<comment type="catalytic activity">
    <reaction evidence="7">
        <text>L-threonyl-[protein] + ATP = O-phospho-L-threonyl-[protein] + ADP + H(+)</text>
        <dbReference type="Rhea" id="RHEA:46608"/>
        <dbReference type="Rhea" id="RHEA-COMP:11060"/>
        <dbReference type="Rhea" id="RHEA-COMP:11605"/>
        <dbReference type="ChEBI" id="CHEBI:15378"/>
        <dbReference type="ChEBI" id="CHEBI:30013"/>
        <dbReference type="ChEBI" id="CHEBI:30616"/>
        <dbReference type="ChEBI" id="CHEBI:61977"/>
        <dbReference type="ChEBI" id="CHEBI:456216"/>
        <dbReference type="EC" id="2.7.11.1"/>
    </reaction>
</comment>
<evidence type="ECO:0000256" key="7">
    <source>
        <dbReference type="ARBA" id="ARBA00047899"/>
    </source>
</evidence>
<dbReference type="AlphaFoldDB" id="A0AAV5RCY0"/>
<keyword evidence="2" id="KW-0723">Serine/threonine-protein kinase</keyword>
<dbReference type="EMBL" id="BTGB01000009">
    <property type="protein sequence ID" value="GMM48598.1"/>
    <property type="molecule type" value="Genomic_DNA"/>
</dbReference>
<feature type="compositionally biased region" description="Basic and acidic residues" evidence="10">
    <location>
        <begin position="11"/>
        <end position="23"/>
    </location>
</feature>
<feature type="compositionally biased region" description="Low complexity" evidence="10">
    <location>
        <begin position="26"/>
        <end position="37"/>
    </location>
</feature>
<evidence type="ECO:0000256" key="6">
    <source>
        <dbReference type="ARBA" id="ARBA00022840"/>
    </source>
</evidence>
<evidence type="ECO:0000256" key="4">
    <source>
        <dbReference type="ARBA" id="ARBA00022741"/>
    </source>
</evidence>
<evidence type="ECO:0000256" key="5">
    <source>
        <dbReference type="ARBA" id="ARBA00022777"/>
    </source>
</evidence>
<evidence type="ECO:0000313" key="13">
    <source>
        <dbReference type="Proteomes" id="UP001378960"/>
    </source>
</evidence>
<dbReference type="PANTHER" id="PTHR24343:SF137">
    <property type="entry name" value="SERINE_THREONINE-PROTEIN KINASE HRK1"/>
    <property type="match status" value="1"/>
</dbReference>
<dbReference type="EC" id="2.7.11.1" evidence="1"/>
<evidence type="ECO:0000256" key="2">
    <source>
        <dbReference type="ARBA" id="ARBA00022527"/>
    </source>
</evidence>
<organism evidence="12 13">
    <name type="scientific">Pichia kluyveri</name>
    <name type="common">Yeast</name>
    <dbReference type="NCBI Taxonomy" id="36015"/>
    <lineage>
        <taxon>Eukaryota</taxon>
        <taxon>Fungi</taxon>
        <taxon>Dikarya</taxon>
        <taxon>Ascomycota</taxon>
        <taxon>Saccharomycotina</taxon>
        <taxon>Pichiomycetes</taxon>
        <taxon>Pichiales</taxon>
        <taxon>Pichiaceae</taxon>
        <taxon>Pichia</taxon>
    </lineage>
</organism>
<proteinExistence type="predicted"/>
<comment type="caution">
    <text evidence="12">The sequence shown here is derived from an EMBL/GenBank/DDBJ whole genome shotgun (WGS) entry which is preliminary data.</text>
</comment>
<dbReference type="GO" id="GO:0004674">
    <property type="term" value="F:protein serine/threonine kinase activity"/>
    <property type="evidence" value="ECO:0007669"/>
    <property type="project" value="UniProtKB-KW"/>
</dbReference>
<dbReference type="Gene3D" id="1.10.510.10">
    <property type="entry name" value="Transferase(Phosphotransferase) domain 1"/>
    <property type="match status" value="1"/>
</dbReference>
<feature type="compositionally biased region" description="Basic and acidic residues" evidence="10">
    <location>
        <begin position="558"/>
        <end position="577"/>
    </location>
</feature>
<dbReference type="Pfam" id="PF00069">
    <property type="entry name" value="Pkinase"/>
    <property type="match status" value="1"/>
</dbReference>
<dbReference type="GO" id="GO:0005829">
    <property type="term" value="C:cytosol"/>
    <property type="evidence" value="ECO:0007669"/>
    <property type="project" value="TreeGrafter"/>
</dbReference>
<evidence type="ECO:0000259" key="11">
    <source>
        <dbReference type="PROSITE" id="PS50011"/>
    </source>
</evidence>
<keyword evidence="13" id="KW-1185">Reference proteome</keyword>
<dbReference type="SMART" id="SM00220">
    <property type="entry name" value="S_TKc"/>
    <property type="match status" value="1"/>
</dbReference>
<dbReference type="PROSITE" id="PS00108">
    <property type="entry name" value="PROTEIN_KINASE_ST"/>
    <property type="match status" value="1"/>
</dbReference>
<dbReference type="SUPFAM" id="SSF56112">
    <property type="entry name" value="Protein kinase-like (PK-like)"/>
    <property type="match status" value="1"/>
</dbReference>
<keyword evidence="3" id="KW-0808">Transferase</keyword>